<evidence type="ECO:0000313" key="10">
    <source>
        <dbReference type="Proteomes" id="UP000019102"/>
    </source>
</evidence>
<dbReference type="InterPro" id="IPR038377">
    <property type="entry name" value="Na/Glc_symporter_sf"/>
</dbReference>
<feature type="transmembrane region" description="Helical" evidence="8">
    <location>
        <begin position="82"/>
        <end position="101"/>
    </location>
</feature>
<reference evidence="9 10" key="1">
    <citation type="journal article" date="2014" name="Genome Announc.">
        <title>Draft Genome Sequence of the Boron-Tolerant and Moderately Halotolerant Bacterium Gracilibacillus boraciitolerans JCM 21714T.</title>
        <authorList>
            <person name="Ahmed I."/>
            <person name="Oshima K."/>
            <person name="Suda W."/>
            <person name="Kitamura K."/>
            <person name="Iida T."/>
            <person name="Ohmori Y."/>
            <person name="Fujiwara T."/>
            <person name="Hattori M."/>
            <person name="Ohkuma M."/>
        </authorList>
    </citation>
    <scope>NUCLEOTIDE SEQUENCE [LARGE SCALE GENOMIC DNA]</scope>
    <source>
        <strain evidence="9 10">JCM 21714</strain>
    </source>
</reference>
<evidence type="ECO:0000256" key="4">
    <source>
        <dbReference type="ARBA" id="ARBA00022692"/>
    </source>
</evidence>
<name>W4VJJ2_9BACI</name>
<dbReference type="eggNOG" id="COG4145">
    <property type="taxonomic scope" value="Bacteria"/>
</dbReference>
<keyword evidence="6 8" id="KW-0472">Membrane</keyword>
<dbReference type="AlphaFoldDB" id="W4VJJ2"/>
<dbReference type="PANTHER" id="PTHR48086:SF4">
    <property type="entry name" value="SODIUM_PANTOTHENATE SYMPORTER"/>
    <property type="match status" value="1"/>
</dbReference>
<evidence type="ECO:0000256" key="3">
    <source>
        <dbReference type="ARBA" id="ARBA00022448"/>
    </source>
</evidence>
<evidence type="ECO:0000256" key="6">
    <source>
        <dbReference type="ARBA" id="ARBA00023136"/>
    </source>
</evidence>
<keyword evidence="5 8" id="KW-1133">Transmembrane helix</keyword>
<organism evidence="9 10">
    <name type="scientific">Gracilibacillus boraciitolerans JCM 21714</name>
    <dbReference type="NCBI Taxonomy" id="1298598"/>
    <lineage>
        <taxon>Bacteria</taxon>
        <taxon>Bacillati</taxon>
        <taxon>Bacillota</taxon>
        <taxon>Bacilli</taxon>
        <taxon>Bacillales</taxon>
        <taxon>Bacillaceae</taxon>
        <taxon>Gracilibacillus</taxon>
    </lineage>
</organism>
<comment type="subcellular location">
    <subcellularLocation>
        <location evidence="1">Membrane</location>
        <topology evidence="1">Multi-pass membrane protein</topology>
    </subcellularLocation>
</comment>
<dbReference type="InterPro" id="IPR050277">
    <property type="entry name" value="Sodium:Solute_Symporter"/>
</dbReference>
<keyword evidence="10" id="KW-1185">Reference proteome</keyword>
<protein>
    <submittedName>
        <fullName evidence="9">Pantothenate:Na+ symporter</fullName>
    </submittedName>
</protein>
<dbReference type="PROSITE" id="PS50283">
    <property type="entry name" value="NA_SOLUT_SYMP_3"/>
    <property type="match status" value="1"/>
</dbReference>
<dbReference type="Pfam" id="PF00474">
    <property type="entry name" value="SSF"/>
    <property type="match status" value="1"/>
</dbReference>
<dbReference type="EMBL" id="BAVS01000012">
    <property type="protein sequence ID" value="GAE93387.1"/>
    <property type="molecule type" value="Genomic_DNA"/>
</dbReference>
<dbReference type="STRING" id="1298598.JCM21714_2467"/>
<feature type="transmembrane region" description="Helical" evidence="8">
    <location>
        <begin position="165"/>
        <end position="186"/>
    </location>
</feature>
<dbReference type="Proteomes" id="UP000019102">
    <property type="component" value="Unassembled WGS sequence"/>
</dbReference>
<dbReference type="PANTHER" id="PTHR48086">
    <property type="entry name" value="SODIUM/PROLINE SYMPORTER-RELATED"/>
    <property type="match status" value="1"/>
</dbReference>
<dbReference type="GO" id="GO:0005886">
    <property type="term" value="C:plasma membrane"/>
    <property type="evidence" value="ECO:0007669"/>
    <property type="project" value="TreeGrafter"/>
</dbReference>
<proteinExistence type="inferred from homology"/>
<feature type="transmembrane region" description="Helical" evidence="8">
    <location>
        <begin position="107"/>
        <end position="128"/>
    </location>
</feature>
<dbReference type="InterPro" id="IPR001734">
    <property type="entry name" value="Na/solute_symporter"/>
</dbReference>
<evidence type="ECO:0000256" key="7">
    <source>
        <dbReference type="RuleBase" id="RU362091"/>
    </source>
</evidence>
<evidence type="ECO:0000256" key="8">
    <source>
        <dbReference type="SAM" id="Phobius"/>
    </source>
</evidence>
<evidence type="ECO:0000313" key="9">
    <source>
        <dbReference type="EMBL" id="GAE93387.1"/>
    </source>
</evidence>
<evidence type="ECO:0000256" key="5">
    <source>
        <dbReference type="ARBA" id="ARBA00022989"/>
    </source>
</evidence>
<evidence type="ECO:0000256" key="2">
    <source>
        <dbReference type="ARBA" id="ARBA00006434"/>
    </source>
</evidence>
<dbReference type="GO" id="GO:0015233">
    <property type="term" value="F:pantothenate transmembrane transporter activity"/>
    <property type="evidence" value="ECO:0007669"/>
    <property type="project" value="TreeGrafter"/>
</dbReference>
<keyword evidence="3" id="KW-0813">Transport</keyword>
<keyword evidence="4 8" id="KW-0812">Transmembrane</keyword>
<gene>
    <name evidence="9" type="ORF">JCM21714_2467</name>
</gene>
<feature type="transmembrane region" description="Helical" evidence="8">
    <location>
        <begin position="36"/>
        <end position="61"/>
    </location>
</feature>
<feature type="transmembrane region" description="Helical" evidence="8">
    <location>
        <begin position="140"/>
        <end position="159"/>
    </location>
</feature>
<evidence type="ECO:0000256" key="1">
    <source>
        <dbReference type="ARBA" id="ARBA00004141"/>
    </source>
</evidence>
<comment type="similarity">
    <text evidence="2 7">Belongs to the sodium:solute symporter (SSF) (TC 2.A.21) family.</text>
</comment>
<comment type="caution">
    <text evidence="9">The sequence shown here is derived from an EMBL/GenBank/DDBJ whole genome shotgun (WGS) entry which is preliminary data.</text>
</comment>
<dbReference type="Gene3D" id="1.20.1730.10">
    <property type="entry name" value="Sodium/glucose cotransporter"/>
    <property type="match status" value="1"/>
</dbReference>
<accession>W4VJJ2</accession>
<sequence>MLNMHLIGVFARPILPGIEVADTVIPLITLEVLPAWLAGIVLAAPLAAIMSTVDSLLLLVSSTIVKDIYINYIQPETSRKKVRTLSMSVTAILGVIVYLIAINPPDLIIWLNLYTIGGLESAFIWPVVMGIYWKNGNKHGAIAALIFGFISYILLQAFYPNPFGMHTVVTSICISLIAYIVASKVIPVQLSPSFEKRV</sequence>